<dbReference type="STRING" id="670155.SAMN04488001_1728"/>
<feature type="domain" description="O-antigen ligase-related" evidence="6">
    <location>
        <begin position="215"/>
        <end position="345"/>
    </location>
</feature>
<keyword evidence="8" id="KW-1185">Reference proteome</keyword>
<dbReference type="GO" id="GO:0016874">
    <property type="term" value="F:ligase activity"/>
    <property type="evidence" value="ECO:0007669"/>
    <property type="project" value="UniProtKB-KW"/>
</dbReference>
<evidence type="ECO:0000256" key="4">
    <source>
        <dbReference type="ARBA" id="ARBA00023136"/>
    </source>
</evidence>
<evidence type="ECO:0000256" key="3">
    <source>
        <dbReference type="ARBA" id="ARBA00022989"/>
    </source>
</evidence>
<dbReference type="PANTHER" id="PTHR37422">
    <property type="entry name" value="TEICHURONIC ACID BIOSYNTHESIS PROTEIN TUAE"/>
    <property type="match status" value="1"/>
</dbReference>
<organism evidence="7 8">
    <name type="scientific">Litoreibacter albidus</name>
    <dbReference type="NCBI Taxonomy" id="670155"/>
    <lineage>
        <taxon>Bacteria</taxon>
        <taxon>Pseudomonadati</taxon>
        <taxon>Pseudomonadota</taxon>
        <taxon>Alphaproteobacteria</taxon>
        <taxon>Rhodobacterales</taxon>
        <taxon>Roseobacteraceae</taxon>
        <taxon>Litoreibacter</taxon>
    </lineage>
</organism>
<feature type="transmembrane region" description="Helical" evidence="5">
    <location>
        <begin position="68"/>
        <end position="84"/>
    </location>
</feature>
<feature type="transmembrane region" description="Helical" evidence="5">
    <location>
        <begin position="394"/>
        <end position="411"/>
    </location>
</feature>
<dbReference type="GO" id="GO:0016020">
    <property type="term" value="C:membrane"/>
    <property type="evidence" value="ECO:0007669"/>
    <property type="project" value="UniProtKB-SubCell"/>
</dbReference>
<accession>A0A1H2W5U8</accession>
<feature type="transmembrane region" description="Helical" evidence="5">
    <location>
        <begin position="12"/>
        <end position="32"/>
    </location>
</feature>
<keyword evidence="7" id="KW-0436">Ligase</keyword>
<evidence type="ECO:0000256" key="2">
    <source>
        <dbReference type="ARBA" id="ARBA00022692"/>
    </source>
</evidence>
<evidence type="ECO:0000259" key="6">
    <source>
        <dbReference type="Pfam" id="PF04932"/>
    </source>
</evidence>
<proteinExistence type="predicted"/>
<feature type="transmembrane region" description="Helical" evidence="5">
    <location>
        <begin position="328"/>
        <end position="357"/>
    </location>
</feature>
<keyword evidence="3 5" id="KW-1133">Transmembrane helix</keyword>
<dbReference type="InterPro" id="IPR051533">
    <property type="entry name" value="WaaL-like"/>
</dbReference>
<dbReference type="Proteomes" id="UP000199441">
    <property type="component" value="Unassembled WGS sequence"/>
</dbReference>
<feature type="transmembrane region" description="Helical" evidence="5">
    <location>
        <begin position="38"/>
        <end position="56"/>
    </location>
</feature>
<dbReference type="EMBL" id="FNOI01000002">
    <property type="protein sequence ID" value="SDW75897.1"/>
    <property type="molecule type" value="Genomic_DNA"/>
</dbReference>
<gene>
    <name evidence="7" type="ORF">SAMN04488001_1728</name>
</gene>
<feature type="transmembrane region" description="Helical" evidence="5">
    <location>
        <begin position="90"/>
        <end position="107"/>
    </location>
</feature>
<feature type="transmembrane region" description="Helical" evidence="5">
    <location>
        <begin position="216"/>
        <end position="238"/>
    </location>
</feature>
<comment type="subcellular location">
    <subcellularLocation>
        <location evidence="1">Membrane</location>
        <topology evidence="1">Multi-pass membrane protein</topology>
    </subcellularLocation>
</comment>
<feature type="transmembrane region" description="Helical" evidence="5">
    <location>
        <begin position="176"/>
        <end position="196"/>
    </location>
</feature>
<evidence type="ECO:0000256" key="5">
    <source>
        <dbReference type="SAM" id="Phobius"/>
    </source>
</evidence>
<dbReference type="OrthoDB" id="264250at2"/>
<name>A0A1H2W5U8_9RHOB</name>
<keyword evidence="4 5" id="KW-0472">Membrane</keyword>
<feature type="transmembrane region" description="Helical" evidence="5">
    <location>
        <begin position="119"/>
        <end position="137"/>
    </location>
</feature>
<feature type="transmembrane region" description="Helical" evidence="5">
    <location>
        <begin position="250"/>
        <end position="268"/>
    </location>
</feature>
<feature type="transmembrane region" description="Helical" evidence="5">
    <location>
        <begin position="369"/>
        <end position="388"/>
    </location>
</feature>
<dbReference type="AlphaFoldDB" id="A0A1H2W5U8"/>
<evidence type="ECO:0000313" key="7">
    <source>
        <dbReference type="EMBL" id="SDW75897.1"/>
    </source>
</evidence>
<dbReference type="InterPro" id="IPR007016">
    <property type="entry name" value="O-antigen_ligase-rel_domated"/>
</dbReference>
<protein>
    <submittedName>
        <fullName evidence="7">O-antigen ligase</fullName>
    </submittedName>
</protein>
<dbReference type="PANTHER" id="PTHR37422:SF13">
    <property type="entry name" value="LIPOPOLYSACCHARIDE BIOSYNTHESIS PROTEIN PA4999-RELATED"/>
    <property type="match status" value="1"/>
</dbReference>
<dbReference type="Pfam" id="PF04932">
    <property type="entry name" value="Wzy_C"/>
    <property type="match status" value="1"/>
</dbReference>
<keyword evidence="2 5" id="KW-0812">Transmembrane</keyword>
<reference evidence="8" key="1">
    <citation type="submission" date="2016-10" db="EMBL/GenBank/DDBJ databases">
        <authorList>
            <person name="Varghese N."/>
            <person name="Submissions S."/>
        </authorList>
    </citation>
    <scope>NUCLEOTIDE SEQUENCE [LARGE SCALE GENOMIC DNA]</scope>
    <source>
        <strain evidence="8">DSM 26922</strain>
    </source>
</reference>
<evidence type="ECO:0000313" key="8">
    <source>
        <dbReference type="Proteomes" id="UP000199441"/>
    </source>
</evidence>
<evidence type="ECO:0000256" key="1">
    <source>
        <dbReference type="ARBA" id="ARBA00004141"/>
    </source>
</evidence>
<dbReference type="RefSeq" id="WP_089946505.1">
    <property type="nucleotide sequence ID" value="NZ_FNOI01000002.1"/>
</dbReference>
<sequence length="432" mass="47801">MPDPRTCPENKELSPVVVLYLAAVALPVRYTLGPLQMTSLRTVLALVFVPLLIRYFQSSDRKAASTDLLFVGFICWAGLAFTQTSPTHALENTGVLLLELLGGYLIARTYIRCAAQLRATIKVILVIVMLSLPFAIVESLTGQPALITLIDAIPGLNSVASVSIPPRLGLERAQTLFAHPIHYGLFASTLTALVFIGTRGCWPLWCRLVGLSSGVLASFLALSSGAFLSVLLQLLLIIWAYTWAEGRTRWFVLIGLCCIAYVLIDLASNRTPVRVFFSYATFSAHNAYWRGLIFEWGMVNVWQNPTFGIGLNDWIRPPFMHSGSIDNFWLVIALRYGVPGFVLFAAAYLSGLLRVLFAPIPAESRGLRLAWVICFTGLTFTLCTVHIWTSIFSYVFFLFGAGLWMLEPAIVQSKTTPSRAPPRFTRFPRVPA</sequence>